<feature type="region of interest" description="Disordered" evidence="1">
    <location>
        <begin position="147"/>
        <end position="207"/>
    </location>
</feature>
<name>K0TJ44_THAOC</name>
<accession>K0TJ44</accession>
<gene>
    <name evidence="2" type="ORF">THAOC_00514</name>
</gene>
<organism evidence="2 3">
    <name type="scientific">Thalassiosira oceanica</name>
    <name type="common">Marine diatom</name>
    <dbReference type="NCBI Taxonomy" id="159749"/>
    <lineage>
        <taxon>Eukaryota</taxon>
        <taxon>Sar</taxon>
        <taxon>Stramenopiles</taxon>
        <taxon>Ochrophyta</taxon>
        <taxon>Bacillariophyta</taxon>
        <taxon>Coscinodiscophyceae</taxon>
        <taxon>Thalassiosirophycidae</taxon>
        <taxon>Thalassiosirales</taxon>
        <taxon>Thalassiosiraceae</taxon>
        <taxon>Thalassiosira</taxon>
    </lineage>
</organism>
<keyword evidence="3" id="KW-1185">Reference proteome</keyword>
<feature type="compositionally biased region" description="Pro residues" evidence="1">
    <location>
        <begin position="116"/>
        <end position="126"/>
    </location>
</feature>
<dbReference type="EMBL" id="AGNL01000601">
    <property type="protein sequence ID" value="EJK77640.1"/>
    <property type="molecule type" value="Genomic_DNA"/>
</dbReference>
<sequence>VRVDDAEAFEMIDRDDKQLPVENSLAMRGGRSFSVGSIGTIATFIRNKLIGEGLSHSSPTPVPFAYVCIDWPEALARPSPEWNRKRRNRRSTRGGRVRQNSGHEILSGRTYLPTATGPPEPAPPRGPDGRATEKPKTFVGGWTVLVDPMPTTSHTNRVGAHAALGPAAAGGGRGTPFELGSGDPTYKQARGLPRPRRFDAMKNKQVS</sequence>
<evidence type="ECO:0000256" key="1">
    <source>
        <dbReference type="SAM" id="MobiDB-lite"/>
    </source>
</evidence>
<protein>
    <submittedName>
        <fullName evidence="2">Uncharacterized protein</fullName>
    </submittedName>
</protein>
<feature type="region of interest" description="Disordered" evidence="1">
    <location>
        <begin position="80"/>
        <end position="135"/>
    </location>
</feature>
<feature type="compositionally biased region" description="Basic residues" evidence="1">
    <location>
        <begin position="84"/>
        <end position="96"/>
    </location>
</feature>
<evidence type="ECO:0000313" key="2">
    <source>
        <dbReference type="EMBL" id="EJK77640.1"/>
    </source>
</evidence>
<feature type="compositionally biased region" description="Basic and acidic residues" evidence="1">
    <location>
        <begin position="196"/>
        <end position="207"/>
    </location>
</feature>
<proteinExistence type="predicted"/>
<comment type="caution">
    <text evidence="2">The sequence shown here is derived from an EMBL/GenBank/DDBJ whole genome shotgun (WGS) entry which is preliminary data.</text>
</comment>
<dbReference type="AlphaFoldDB" id="K0TJ44"/>
<reference evidence="2 3" key="1">
    <citation type="journal article" date="2012" name="Genome Biol.">
        <title>Genome and low-iron response of an oceanic diatom adapted to chronic iron limitation.</title>
        <authorList>
            <person name="Lommer M."/>
            <person name="Specht M."/>
            <person name="Roy A.S."/>
            <person name="Kraemer L."/>
            <person name="Andreson R."/>
            <person name="Gutowska M.A."/>
            <person name="Wolf J."/>
            <person name="Bergner S.V."/>
            <person name="Schilhabel M.B."/>
            <person name="Klostermeier U.C."/>
            <person name="Beiko R.G."/>
            <person name="Rosenstiel P."/>
            <person name="Hippler M."/>
            <person name="Laroche J."/>
        </authorList>
    </citation>
    <scope>NUCLEOTIDE SEQUENCE [LARGE SCALE GENOMIC DNA]</scope>
    <source>
        <strain evidence="2 3">CCMP1005</strain>
    </source>
</reference>
<feature type="non-terminal residue" evidence="2">
    <location>
        <position position="1"/>
    </location>
</feature>
<dbReference type="Proteomes" id="UP000266841">
    <property type="component" value="Unassembled WGS sequence"/>
</dbReference>
<evidence type="ECO:0000313" key="3">
    <source>
        <dbReference type="Proteomes" id="UP000266841"/>
    </source>
</evidence>